<dbReference type="Proteomes" id="UP000027135">
    <property type="component" value="Unassembled WGS sequence"/>
</dbReference>
<dbReference type="InParanoid" id="A0A067QRI6"/>
<keyword evidence="2" id="KW-1185">Reference proteome</keyword>
<protein>
    <submittedName>
        <fullName evidence="1">Uncharacterized protein</fullName>
    </submittedName>
</protein>
<name>A0A067QRI6_ZOONE</name>
<evidence type="ECO:0000313" key="2">
    <source>
        <dbReference type="Proteomes" id="UP000027135"/>
    </source>
</evidence>
<sequence>MEEKIAVEEDSALALKCELAVCASTPLFASLLLTVADALVSRGFKSDTDLQEWSLN</sequence>
<gene>
    <name evidence="1" type="ORF">L798_13858</name>
</gene>
<dbReference type="EMBL" id="KK853043">
    <property type="protein sequence ID" value="KDR12121.1"/>
    <property type="molecule type" value="Genomic_DNA"/>
</dbReference>
<dbReference type="AlphaFoldDB" id="A0A067QRI6"/>
<proteinExistence type="predicted"/>
<accession>A0A067QRI6</accession>
<organism evidence="1 2">
    <name type="scientific">Zootermopsis nevadensis</name>
    <name type="common">Dampwood termite</name>
    <dbReference type="NCBI Taxonomy" id="136037"/>
    <lineage>
        <taxon>Eukaryota</taxon>
        <taxon>Metazoa</taxon>
        <taxon>Ecdysozoa</taxon>
        <taxon>Arthropoda</taxon>
        <taxon>Hexapoda</taxon>
        <taxon>Insecta</taxon>
        <taxon>Pterygota</taxon>
        <taxon>Neoptera</taxon>
        <taxon>Polyneoptera</taxon>
        <taxon>Dictyoptera</taxon>
        <taxon>Blattodea</taxon>
        <taxon>Blattoidea</taxon>
        <taxon>Termitoidae</taxon>
        <taxon>Termopsidae</taxon>
        <taxon>Zootermopsis</taxon>
    </lineage>
</organism>
<reference evidence="1 2" key="1">
    <citation type="journal article" date="2014" name="Nat. Commun.">
        <title>Molecular traces of alternative social organization in a termite genome.</title>
        <authorList>
            <person name="Terrapon N."/>
            <person name="Li C."/>
            <person name="Robertson H.M."/>
            <person name="Ji L."/>
            <person name="Meng X."/>
            <person name="Booth W."/>
            <person name="Chen Z."/>
            <person name="Childers C.P."/>
            <person name="Glastad K.M."/>
            <person name="Gokhale K."/>
            <person name="Gowin J."/>
            <person name="Gronenberg W."/>
            <person name="Hermansen R.A."/>
            <person name="Hu H."/>
            <person name="Hunt B.G."/>
            <person name="Huylmans A.K."/>
            <person name="Khalil S.M."/>
            <person name="Mitchell R.D."/>
            <person name="Munoz-Torres M.C."/>
            <person name="Mustard J.A."/>
            <person name="Pan H."/>
            <person name="Reese J.T."/>
            <person name="Scharf M.E."/>
            <person name="Sun F."/>
            <person name="Vogel H."/>
            <person name="Xiao J."/>
            <person name="Yang W."/>
            <person name="Yang Z."/>
            <person name="Yang Z."/>
            <person name="Zhou J."/>
            <person name="Zhu J."/>
            <person name="Brent C.S."/>
            <person name="Elsik C.G."/>
            <person name="Goodisman M.A."/>
            <person name="Liberles D.A."/>
            <person name="Roe R.M."/>
            <person name="Vargo E.L."/>
            <person name="Vilcinskas A."/>
            <person name="Wang J."/>
            <person name="Bornberg-Bauer E."/>
            <person name="Korb J."/>
            <person name="Zhang G."/>
            <person name="Liebig J."/>
        </authorList>
    </citation>
    <scope>NUCLEOTIDE SEQUENCE [LARGE SCALE GENOMIC DNA]</scope>
    <source>
        <tissue evidence="1">Whole organism</tissue>
    </source>
</reference>
<evidence type="ECO:0000313" key="1">
    <source>
        <dbReference type="EMBL" id="KDR12121.1"/>
    </source>
</evidence>